<sequence length="78" mass="9101">DSPAIQWYPLFFTLVVERDHKLKRQFLLNTEPISRFASSKNYSPSTNVFVSILPSTTENKVHVWPNKLLVKREGTRLN</sequence>
<accession>A0A182NYW5</accession>
<name>A0A182NYW5_9DIPT</name>
<evidence type="ECO:0000313" key="2">
    <source>
        <dbReference type="Proteomes" id="UP000075884"/>
    </source>
</evidence>
<dbReference type="EnsemblMetazoa" id="ADIR015004-RA">
    <property type="protein sequence ID" value="ADIR015004-PA"/>
    <property type="gene ID" value="ADIR015004"/>
</dbReference>
<evidence type="ECO:0000313" key="1">
    <source>
        <dbReference type="EnsemblMetazoa" id="ADIR015004-PA"/>
    </source>
</evidence>
<dbReference type="Proteomes" id="UP000075884">
    <property type="component" value="Unassembled WGS sequence"/>
</dbReference>
<keyword evidence="2" id="KW-1185">Reference proteome</keyword>
<organism evidence="1 2">
    <name type="scientific">Anopheles dirus</name>
    <dbReference type="NCBI Taxonomy" id="7168"/>
    <lineage>
        <taxon>Eukaryota</taxon>
        <taxon>Metazoa</taxon>
        <taxon>Ecdysozoa</taxon>
        <taxon>Arthropoda</taxon>
        <taxon>Hexapoda</taxon>
        <taxon>Insecta</taxon>
        <taxon>Pterygota</taxon>
        <taxon>Neoptera</taxon>
        <taxon>Endopterygota</taxon>
        <taxon>Diptera</taxon>
        <taxon>Nematocera</taxon>
        <taxon>Culicoidea</taxon>
        <taxon>Culicidae</taxon>
        <taxon>Anophelinae</taxon>
        <taxon>Anopheles</taxon>
    </lineage>
</organism>
<dbReference type="VEuPathDB" id="VectorBase:ADIR015004"/>
<dbReference type="AlphaFoldDB" id="A0A182NYW5"/>
<reference evidence="2" key="1">
    <citation type="submission" date="2013-03" db="EMBL/GenBank/DDBJ databases">
        <title>The Genome Sequence of Anopheles dirus WRAIR2.</title>
        <authorList>
            <consortium name="The Broad Institute Genomics Platform"/>
            <person name="Neafsey D.E."/>
            <person name="Walton C."/>
            <person name="Walker B."/>
            <person name="Young S.K."/>
            <person name="Zeng Q."/>
            <person name="Gargeya S."/>
            <person name="Fitzgerald M."/>
            <person name="Haas B."/>
            <person name="Abouelleil A."/>
            <person name="Allen A.W."/>
            <person name="Alvarado L."/>
            <person name="Arachchi H.M."/>
            <person name="Berlin A.M."/>
            <person name="Chapman S.B."/>
            <person name="Gainer-Dewar J."/>
            <person name="Goldberg J."/>
            <person name="Griggs A."/>
            <person name="Gujja S."/>
            <person name="Hansen M."/>
            <person name="Howarth C."/>
            <person name="Imamovic A."/>
            <person name="Ireland A."/>
            <person name="Larimer J."/>
            <person name="McCowan C."/>
            <person name="Murphy C."/>
            <person name="Pearson M."/>
            <person name="Poon T.W."/>
            <person name="Priest M."/>
            <person name="Roberts A."/>
            <person name="Saif S."/>
            <person name="Shea T."/>
            <person name="Sisk P."/>
            <person name="Sykes S."/>
            <person name="Wortman J."/>
            <person name="Nusbaum C."/>
            <person name="Birren B."/>
        </authorList>
    </citation>
    <scope>NUCLEOTIDE SEQUENCE [LARGE SCALE GENOMIC DNA]</scope>
    <source>
        <strain evidence="2">WRAIR2</strain>
    </source>
</reference>
<proteinExistence type="predicted"/>
<reference evidence="1" key="2">
    <citation type="submission" date="2020-05" db="UniProtKB">
        <authorList>
            <consortium name="EnsemblMetazoa"/>
        </authorList>
    </citation>
    <scope>IDENTIFICATION</scope>
    <source>
        <strain evidence="1">WRAIR2</strain>
    </source>
</reference>
<protein>
    <submittedName>
        <fullName evidence="1">Uncharacterized protein</fullName>
    </submittedName>
</protein>